<dbReference type="InterPro" id="IPR013783">
    <property type="entry name" value="Ig-like_fold"/>
</dbReference>
<feature type="compositionally biased region" description="Basic and acidic residues" evidence="3">
    <location>
        <begin position="787"/>
        <end position="805"/>
    </location>
</feature>
<evidence type="ECO:0000256" key="2">
    <source>
        <dbReference type="SAM" id="Coils"/>
    </source>
</evidence>
<gene>
    <name evidence="6" type="ORF">D4764_05G0001670</name>
</gene>
<comment type="caution">
    <text evidence="6">The sequence shown here is derived from an EMBL/GenBank/DDBJ whole genome shotgun (WGS) entry which is preliminary data.</text>
</comment>
<evidence type="ECO:0000256" key="3">
    <source>
        <dbReference type="SAM" id="MobiDB-lite"/>
    </source>
</evidence>
<protein>
    <submittedName>
        <fullName evidence="6">Cardiomyopathy-associated protein 5</fullName>
    </submittedName>
</protein>
<dbReference type="InterPro" id="IPR001870">
    <property type="entry name" value="B30.2/SPRY"/>
</dbReference>
<dbReference type="PROSITE" id="PS50853">
    <property type="entry name" value="FN3"/>
    <property type="match status" value="2"/>
</dbReference>
<dbReference type="SMART" id="SM00060">
    <property type="entry name" value="FN3"/>
    <property type="match status" value="2"/>
</dbReference>
<feature type="domain" description="B30.2/SPRY" evidence="4">
    <location>
        <begin position="1461"/>
        <end position="1657"/>
    </location>
</feature>
<feature type="compositionally biased region" description="Low complexity" evidence="3">
    <location>
        <begin position="661"/>
        <end position="685"/>
    </location>
</feature>
<feature type="domain" description="Fibronectin type-III" evidence="5">
    <location>
        <begin position="1368"/>
        <end position="1459"/>
    </location>
</feature>
<dbReference type="EMBL" id="RHFK02000018">
    <property type="protein sequence ID" value="TWW60077.1"/>
    <property type="molecule type" value="Genomic_DNA"/>
</dbReference>
<dbReference type="InterPro" id="IPR003879">
    <property type="entry name" value="Butyrophylin_SPRY"/>
</dbReference>
<feature type="compositionally biased region" description="Basic and acidic residues" evidence="3">
    <location>
        <begin position="982"/>
        <end position="997"/>
    </location>
</feature>
<dbReference type="InterPro" id="IPR003877">
    <property type="entry name" value="SPRY_dom"/>
</dbReference>
<feature type="compositionally biased region" description="Basic and acidic residues" evidence="3">
    <location>
        <begin position="727"/>
        <end position="736"/>
    </location>
</feature>
<feature type="compositionally biased region" description="Acidic residues" evidence="3">
    <location>
        <begin position="1"/>
        <end position="11"/>
    </location>
</feature>
<feature type="region of interest" description="Disordered" evidence="3">
    <location>
        <begin position="140"/>
        <end position="166"/>
    </location>
</feature>
<dbReference type="Proteomes" id="UP000324091">
    <property type="component" value="Chromosome 5"/>
</dbReference>
<dbReference type="PANTHER" id="PTHR24099">
    <property type="entry name" value="E3 UBIQUITIN-PROTEIN LIGASE TRIM36-RELATED"/>
    <property type="match status" value="1"/>
</dbReference>
<accession>A0A5C6N2Y7</accession>
<evidence type="ECO:0000259" key="5">
    <source>
        <dbReference type="PROSITE" id="PS50853"/>
    </source>
</evidence>
<feature type="region of interest" description="Disordered" evidence="3">
    <location>
        <begin position="1"/>
        <end position="45"/>
    </location>
</feature>
<feature type="region of interest" description="Disordered" evidence="3">
    <location>
        <begin position="325"/>
        <end position="344"/>
    </location>
</feature>
<name>A0A5C6N2Y7_9TELE</name>
<dbReference type="PANTHER" id="PTHR24099:SF7">
    <property type="entry name" value="CARDIOMYOPATHY-ASSOCIATED PROTEIN 5"/>
    <property type="match status" value="1"/>
</dbReference>
<sequence>MEECDSLDSEVTEFPCEASEAASQDDDDEIITQIRSPTPDTPSMLIPQCLEFSQGLREAVQDPTVKPKFQCLMVDPSFSMVTVQSEDSGIVWETASSRCSTPWASDTSSISEAYSMDGSGAAGKITIVFDEEKVARRRIRSGGRSSRLADRLSRPGSSRSASALGVERLEMREVSVPNIAEEKSEAEPDLEKIKNKDQQLFSLISEGYEILNIRVPTKLPTVDEEESTELQDNLSYLDQTPKIKSRNQEWTQPQNHVLQDEETPARQEPPEQQSSQPSADTELRRALTENDGANDIDYFEKFTLVDVVGPGEQALEDRETGQLAAKVATEEPKPAKETAEDSLPASEDSFVIVSDVDIVGEHLDEVFYGEGAPADALQHREFEAACGAGMRSRRESQRSAKESGSVLFETEETTLTPIYISPGPPKIIDPILLEEPTAMSFMYSDLYEDAVGERRKSDEEHSESESVASEKVSKRRLSDSEEADGYLEKFILKDETPTVEVPPETVEDGREGRMMWAQSKFEMTGCLARVPKDGDELRRKMEETKEQDINVRDREEDPGAAVVEERAEQMTEKIEKESKREKSIRESIVGDETVKCEVRKDQTENSESSTGQAPLTPQAISCKDEKREHQREEQAASIHSDLLPQTQEIMEQDVIKGTEEGIGAEPGEAAAGAEAVEPAAVPATEHSAESSPPEGKEAAAFRNVEVPSECGARAFVEVNDKPVNKGEIQSEVHADFQEAGNTEGRGDQTAGETCDAQSLEQEILMEVERETEGHGESIASKPATSEEAGRCSERNLCESKPRPEEESATAGTPTAQTRLIPEGKKEKTTDDGGRSVQKKKAAEDFVLLVPKGQAVEMDIEISHVPEVTTDDSKCRDLTPPCVTMDTAIPQLPDDGTEPQLEVKPSDGHEEKTHFSPPAPTEDSISDQEKVEREQYEGVSPSLRSFTAQEDLSGLLVEDTEGKHEGEEVETSEVGDITEGPVDEERPSPETKEGKMEPEEVAPESPDVNAEELDYEVISEQEAKEMCEEEPQRDAEEPEPEPEKGSFDLSPEEEHIEDDYEIFDAEEERQARLAAELQGLDWFCFTCGDLLSKDDRTSEEHRNHNVTDVDAAYEEIKEKLSDWISELQERSENVEDLVSELELAYNSVEEQCTETEAAVQAQNEEMMALVMEQYNDMSVSMEEEKKAKLEQIYDQIVSFQENVGSAKATLETTAREAETEARTPEDIHARLKAALDSATSLELGPKVLMLFEDYAKGNTSSSHLACRGVPVPQRPRLQPQEMGSATSTSVTVYWRVSPGDVIDCFQVYCMEDPHGVVSEEYRVTVKESYCVLEELEPDKVYKVWVMAVNYTGCSLPSDKLAFRTAPSVPVIDTEHCTVMWDSATLRWSSSEQLPEQSYILEYCRQYELEGEGLRSISGIRSCEQKVLLQPEENYLFYIKAVNEAGTSEQSEAALISTKGQSSSCSKTRLTLLWSCQWIRPPCTTVTTRLGTPYLQTESELQSSLAPFLSPVTFKSDYVSRCPSILGELLLPRGRYYWETIVSRSTAYRLGVAYSKASRSSPLGENRLSWCLQCVPTMSGCRYQLLHINIQSSLFVTETPERVGTLLDYQLGRLSFYNAQSGQLLGTFCQQFTQPCHPALALEMPGSLEVSMVLKMPDFIKNS</sequence>
<dbReference type="InterPro" id="IPR013320">
    <property type="entry name" value="ConA-like_dom_sf"/>
</dbReference>
<keyword evidence="1 2" id="KW-0175">Coiled coil</keyword>
<dbReference type="PRINTS" id="PR01407">
    <property type="entry name" value="BUTYPHLNCDUF"/>
</dbReference>
<feature type="coiled-coil region" evidence="2">
    <location>
        <begin position="1112"/>
        <end position="1164"/>
    </location>
</feature>
<evidence type="ECO:0000259" key="4">
    <source>
        <dbReference type="PROSITE" id="PS50188"/>
    </source>
</evidence>
<evidence type="ECO:0000313" key="7">
    <source>
        <dbReference type="Proteomes" id="UP000324091"/>
    </source>
</evidence>
<feature type="compositionally biased region" description="Basic and acidic residues" evidence="3">
    <location>
        <begin position="766"/>
        <end position="775"/>
    </location>
</feature>
<dbReference type="CDD" id="cd00063">
    <property type="entry name" value="FN3"/>
    <property type="match status" value="2"/>
</dbReference>
<feature type="compositionally biased region" description="Basic and acidic residues" evidence="3">
    <location>
        <begin position="622"/>
        <end position="634"/>
    </location>
</feature>
<proteinExistence type="predicted"/>
<organism evidence="6 7">
    <name type="scientific">Takifugu flavidus</name>
    <name type="common">sansaifugu</name>
    <dbReference type="NCBI Taxonomy" id="433684"/>
    <lineage>
        <taxon>Eukaryota</taxon>
        <taxon>Metazoa</taxon>
        <taxon>Chordata</taxon>
        <taxon>Craniata</taxon>
        <taxon>Vertebrata</taxon>
        <taxon>Euteleostomi</taxon>
        <taxon>Actinopterygii</taxon>
        <taxon>Neopterygii</taxon>
        <taxon>Teleostei</taxon>
        <taxon>Neoteleostei</taxon>
        <taxon>Acanthomorphata</taxon>
        <taxon>Eupercaria</taxon>
        <taxon>Tetraodontiformes</taxon>
        <taxon>Tetradontoidea</taxon>
        <taxon>Tetraodontidae</taxon>
        <taxon>Takifugu</taxon>
    </lineage>
</organism>
<feature type="compositionally biased region" description="Basic and acidic residues" evidence="3">
    <location>
        <begin position="486"/>
        <end position="496"/>
    </location>
</feature>
<dbReference type="GO" id="GO:0005737">
    <property type="term" value="C:cytoplasm"/>
    <property type="evidence" value="ECO:0007669"/>
    <property type="project" value="TreeGrafter"/>
</dbReference>
<feature type="compositionally biased region" description="Basic and acidic residues" evidence="3">
    <location>
        <begin position="328"/>
        <end position="339"/>
    </location>
</feature>
<dbReference type="SUPFAM" id="SSF49265">
    <property type="entry name" value="Fibronectin type III"/>
    <property type="match status" value="1"/>
</dbReference>
<dbReference type="SMART" id="SM00449">
    <property type="entry name" value="SPRY"/>
    <property type="match status" value="1"/>
</dbReference>
<feature type="region of interest" description="Disordered" evidence="3">
    <location>
        <begin position="727"/>
        <end position="841"/>
    </location>
</feature>
<evidence type="ECO:0000256" key="1">
    <source>
        <dbReference type="ARBA" id="ARBA00023054"/>
    </source>
</evidence>
<dbReference type="SUPFAM" id="SSF49899">
    <property type="entry name" value="Concanavalin A-like lectins/glucanases"/>
    <property type="match status" value="1"/>
</dbReference>
<feature type="region of interest" description="Disordered" evidence="3">
    <location>
        <begin position="565"/>
        <end position="699"/>
    </location>
</feature>
<feature type="compositionally biased region" description="Basic and acidic residues" evidence="3">
    <location>
        <begin position="821"/>
        <end position="833"/>
    </location>
</feature>
<dbReference type="PROSITE" id="PS50188">
    <property type="entry name" value="B302_SPRY"/>
    <property type="match status" value="1"/>
</dbReference>
<feature type="region of interest" description="Disordered" evidence="3">
    <location>
        <begin position="868"/>
        <end position="1053"/>
    </location>
</feature>
<feature type="compositionally biased region" description="Basic and acidic residues" evidence="3">
    <location>
        <begin position="392"/>
        <end position="401"/>
    </location>
</feature>
<keyword evidence="7" id="KW-1185">Reference proteome</keyword>
<dbReference type="InterPro" id="IPR043136">
    <property type="entry name" value="B30.2/SPRY_sf"/>
</dbReference>
<feature type="domain" description="Fibronectin type-III" evidence="5">
    <location>
        <begin position="1270"/>
        <end position="1366"/>
    </location>
</feature>
<dbReference type="InterPro" id="IPR036116">
    <property type="entry name" value="FN3_sf"/>
</dbReference>
<dbReference type="Pfam" id="PF00041">
    <property type="entry name" value="fn3"/>
    <property type="match status" value="1"/>
</dbReference>
<feature type="compositionally biased region" description="Basic and acidic residues" evidence="3">
    <location>
        <begin position="1020"/>
        <end position="1045"/>
    </location>
</feature>
<dbReference type="InterPro" id="IPR050617">
    <property type="entry name" value="E3_ligase_FN3/SPRY"/>
</dbReference>
<feature type="compositionally biased region" description="Basic and acidic residues" evidence="3">
    <location>
        <begin position="926"/>
        <end position="935"/>
    </location>
</feature>
<feature type="compositionally biased region" description="Polar residues" evidence="3">
    <location>
        <begin position="605"/>
        <end position="619"/>
    </location>
</feature>
<dbReference type="Pfam" id="PF00622">
    <property type="entry name" value="SPRY"/>
    <property type="match status" value="1"/>
</dbReference>
<reference evidence="6 7" key="1">
    <citation type="submission" date="2019-04" db="EMBL/GenBank/DDBJ databases">
        <title>Chromosome genome assembly for Takifugu flavidus.</title>
        <authorList>
            <person name="Xiao S."/>
        </authorList>
    </citation>
    <scope>NUCLEOTIDE SEQUENCE [LARGE SCALE GENOMIC DNA]</scope>
    <source>
        <strain evidence="6">HTHZ2018</strain>
        <tissue evidence="6">Muscle</tissue>
    </source>
</reference>
<dbReference type="InterPro" id="IPR003961">
    <property type="entry name" value="FN3_dom"/>
</dbReference>
<dbReference type="Gene3D" id="2.60.40.10">
    <property type="entry name" value="Immunoglobulins"/>
    <property type="match status" value="2"/>
</dbReference>
<feature type="compositionally biased region" description="Polar residues" evidence="3">
    <location>
        <begin position="248"/>
        <end position="257"/>
    </location>
</feature>
<feature type="region of interest" description="Disordered" evidence="3">
    <location>
        <begin position="388"/>
        <end position="408"/>
    </location>
</feature>
<dbReference type="Gene3D" id="2.60.120.920">
    <property type="match status" value="1"/>
</dbReference>
<feature type="compositionally biased region" description="Acidic residues" evidence="3">
    <location>
        <begin position="1008"/>
        <end position="1018"/>
    </location>
</feature>
<dbReference type="Gene3D" id="3.30.160.60">
    <property type="entry name" value="Classic Zinc Finger"/>
    <property type="match status" value="1"/>
</dbReference>
<evidence type="ECO:0000313" key="6">
    <source>
        <dbReference type="EMBL" id="TWW60077.1"/>
    </source>
</evidence>
<dbReference type="SUPFAM" id="SSF57845">
    <property type="entry name" value="B-box zinc-binding domain"/>
    <property type="match status" value="1"/>
</dbReference>
<feature type="compositionally biased region" description="Basic and acidic residues" evidence="3">
    <location>
        <begin position="903"/>
        <end position="913"/>
    </location>
</feature>
<feature type="compositionally biased region" description="Basic and acidic residues" evidence="3">
    <location>
        <begin position="592"/>
        <end position="603"/>
    </location>
</feature>
<feature type="compositionally biased region" description="Basic and acidic residues" evidence="3">
    <location>
        <begin position="565"/>
        <end position="585"/>
    </location>
</feature>
<feature type="region of interest" description="Disordered" evidence="3">
    <location>
        <begin position="245"/>
        <end position="282"/>
    </location>
</feature>
<feature type="region of interest" description="Disordered" evidence="3">
    <location>
        <begin position="452"/>
        <end position="511"/>
    </location>
</feature>